<evidence type="ECO:0000313" key="3">
    <source>
        <dbReference type="Proteomes" id="UP001552427"/>
    </source>
</evidence>
<comment type="caution">
    <text evidence="2">The sequence shown here is derived from an EMBL/GenBank/DDBJ whole genome shotgun (WGS) entry which is preliminary data.</text>
</comment>
<reference evidence="2 3" key="1">
    <citation type="submission" date="2024-06" db="EMBL/GenBank/DDBJ databases">
        <title>The Natural Products Discovery Center: Release of the First 8490 Sequenced Strains for Exploring Actinobacteria Biosynthetic Diversity.</title>
        <authorList>
            <person name="Kalkreuter E."/>
            <person name="Kautsar S.A."/>
            <person name="Yang D."/>
            <person name="Bader C.D."/>
            <person name="Teijaro C.N."/>
            <person name="Fluegel L."/>
            <person name="Davis C.M."/>
            <person name="Simpson J.R."/>
            <person name="Lauterbach L."/>
            <person name="Steele A.D."/>
            <person name="Gui C."/>
            <person name="Meng S."/>
            <person name="Li G."/>
            <person name="Viehrig K."/>
            <person name="Ye F."/>
            <person name="Su P."/>
            <person name="Kiefer A.F."/>
            <person name="Nichols A."/>
            <person name="Cepeda A.J."/>
            <person name="Yan W."/>
            <person name="Fan B."/>
            <person name="Jiang Y."/>
            <person name="Adhikari A."/>
            <person name="Zheng C.-J."/>
            <person name="Schuster L."/>
            <person name="Cowan T.M."/>
            <person name="Smanski M.J."/>
            <person name="Chevrette M.G."/>
            <person name="De Carvalho L.P.S."/>
            <person name="Shen B."/>
        </authorList>
    </citation>
    <scope>NUCLEOTIDE SEQUENCE [LARGE SCALE GENOMIC DNA]</scope>
    <source>
        <strain evidence="2 3">NPDC049574</strain>
    </source>
</reference>
<accession>A0ABV3HFT9</accession>
<feature type="region of interest" description="Disordered" evidence="1">
    <location>
        <begin position="1"/>
        <end position="50"/>
    </location>
</feature>
<dbReference type="RefSeq" id="WP_364459327.1">
    <property type="nucleotide sequence ID" value="NZ_JBFARM010000013.1"/>
</dbReference>
<dbReference type="Proteomes" id="UP001552427">
    <property type="component" value="Unassembled WGS sequence"/>
</dbReference>
<proteinExistence type="predicted"/>
<organism evidence="2 3">
    <name type="scientific">Nonomuraea bangladeshensis</name>
    <dbReference type="NCBI Taxonomy" id="404385"/>
    <lineage>
        <taxon>Bacteria</taxon>
        <taxon>Bacillati</taxon>
        <taxon>Actinomycetota</taxon>
        <taxon>Actinomycetes</taxon>
        <taxon>Streptosporangiales</taxon>
        <taxon>Streptosporangiaceae</taxon>
        <taxon>Nonomuraea</taxon>
    </lineage>
</organism>
<protein>
    <submittedName>
        <fullName evidence="2">Uncharacterized protein</fullName>
    </submittedName>
</protein>
<gene>
    <name evidence="2" type="ORF">AB0K40_37365</name>
</gene>
<name>A0ABV3HFT9_9ACTN</name>
<keyword evidence="3" id="KW-1185">Reference proteome</keyword>
<evidence type="ECO:0000313" key="2">
    <source>
        <dbReference type="EMBL" id="MEV4291209.1"/>
    </source>
</evidence>
<dbReference type="EMBL" id="JBFARM010000013">
    <property type="protein sequence ID" value="MEV4291209.1"/>
    <property type="molecule type" value="Genomic_DNA"/>
</dbReference>
<evidence type="ECO:0000256" key="1">
    <source>
        <dbReference type="SAM" id="MobiDB-lite"/>
    </source>
</evidence>
<sequence>MPIMLAPGEGGYAEAEEQGRQRDGVFISTCGTDQQEEEEEGAGSSAGDQP</sequence>